<dbReference type="Proteomes" id="UP001341840">
    <property type="component" value="Unassembled WGS sequence"/>
</dbReference>
<evidence type="ECO:0000313" key="3">
    <source>
        <dbReference type="Proteomes" id="UP001341840"/>
    </source>
</evidence>
<comment type="caution">
    <text evidence="2">The sequence shown here is derived from an EMBL/GenBank/DDBJ whole genome shotgun (WGS) entry which is preliminary data.</text>
</comment>
<evidence type="ECO:0000256" key="1">
    <source>
        <dbReference type="SAM" id="MobiDB-lite"/>
    </source>
</evidence>
<reference evidence="2 3" key="1">
    <citation type="journal article" date="2023" name="Plants (Basel)">
        <title>Bridging the Gap: Combining Genomics and Transcriptomics Approaches to Understand Stylosanthes scabra, an Orphan Legume from the Brazilian Caatinga.</title>
        <authorList>
            <person name="Ferreira-Neto J.R.C."/>
            <person name="da Silva M.D."/>
            <person name="Binneck E."/>
            <person name="de Melo N.F."/>
            <person name="da Silva R.H."/>
            <person name="de Melo A.L.T.M."/>
            <person name="Pandolfi V."/>
            <person name="Bustamante F.O."/>
            <person name="Brasileiro-Vidal A.C."/>
            <person name="Benko-Iseppon A.M."/>
        </authorList>
    </citation>
    <scope>NUCLEOTIDE SEQUENCE [LARGE SCALE GENOMIC DNA]</scope>
    <source>
        <tissue evidence="2">Leaves</tissue>
    </source>
</reference>
<sequence length="105" mass="11937">MASRRRSRRAARAEPHPRPAEDAGLAAQTVEATQDADLHRLNCDWHIAGDLREMVLQPKRCSFLIPVPEQLMSFMVEAGFGHAIQLRDFAFNAPLQSAFVERWRP</sequence>
<proteinExistence type="predicted"/>
<feature type="region of interest" description="Disordered" evidence="1">
    <location>
        <begin position="1"/>
        <end position="26"/>
    </location>
</feature>
<evidence type="ECO:0000313" key="2">
    <source>
        <dbReference type="EMBL" id="MED6132500.1"/>
    </source>
</evidence>
<dbReference type="EMBL" id="JASCZI010060476">
    <property type="protein sequence ID" value="MED6132500.1"/>
    <property type="molecule type" value="Genomic_DNA"/>
</dbReference>
<feature type="compositionally biased region" description="Basic residues" evidence="1">
    <location>
        <begin position="1"/>
        <end position="10"/>
    </location>
</feature>
<name>A0ABU6S8Z4_9FABA</name>
<protein>
    <submittedName>
        <fullName evidence="2">Uncharacterized protein</fullName>
    </submittedName>
</protein>
<organism evidence="2 3">
    <name type="scientific">Stylosanthes scabra</name>
    <dbReference type="NCBI Taxonomy" id="79078"/>
    <lineage>
        <taxon>Eukaryota</taxon>
        <taxon>Viridiplantae</taxon>
        <taxon>Streptophyta</taxon>
        <taxon>Embryophyta</taxon>
        <taxon>Tracheophyta</taxon>
        <taxon>Spermatophyta</taxon>
        <taxon>Magnoliopsida</taxon>
        <taxon>eudicotyledons</taxon>
        <taxon>Gunneridae</taxon>
        <taxon>Pentapetalae</taxon>
        <taxon>rosids</taxon>
        <taxon>fabids</taxon>
        <taxon>Fabales</taxon>
        <taxon>Fabaceae</taxon>
        <taxon>Papilionoideae</taxon>
        <taxon>50 kb inversion clade</taxon>
        <taxon>dalbergioids sensu lato</taxon>
        <taxon>Dalbergieae</taxon>
        <taxon>Pterocarpus clade</taxon>
        <taxon>Stylosanthes</taxon>
    </lineage>
</organism>
<gene>
    <name evidence="2" type="ORF">PIB30_019642</name>
</gene>
<accession>A0ABU6S8Z4</accession>
<feature type="compositionally biased region" description="Basic and acidic residues" evidence="1">
    <location>
        <begin position="11"/>
        <end position="21"/>
    </location>
</feature>
<keyword evidence="3" id="KW-1185">Reference proteome</keyword>